<keyword evidence="1" id="KW-0812">Transmembrane</keyword>
<accession>A0A3L6QRA5</accession>
<dbReference type="PANTHER" id="PTHR31549">
    <property type="entry name" value="PROTEIN, PUTATIVE (DUF247)-RELATED-RELATED"/>
    <property type="match status" value="1"/>
</dbReference>
<dbReference type="OrthoDB" id="677916at2759"/>
<organism evidence="2 3">
    <name type="scientific">Panicum miliaceum</name>
    <name type="common">Proso millet</name>
    <name type="synonym">Broomcorn millet</name>
    <dbReference type="NCBI Taxonomy" id="4540"/>
    <lineage>
        <taxon>Eukaryota</taxon>
        <taxon>Viridiplantae</taxon>
        <taxon>Streptophyta</taxon>
        <taxon>Embryophyta</taxon>
        <taxon>Tracheophyta</taxon>
        <taxon>Spermatophyta</taxon>
        <taxon>Magnoliopsida</taxon>
        <taxon>Liliopsida</taxon>
        <taxon>Poales</taxon>
        <taxon>Poaceae</taxon>
        <taxon>PACMAD clade</taxon>
        <taxon>Panicoideae</taxon>
        <taxon>Panicodae</taxon>
        <taxon>Paniceae</taxon>
        <taxon>Panicinae</taxon>
        <taxon>Panicum</taxon>
        <taxon>Panicum sect. Panicum</taxon>
    </lineage>
</organism>
<name>A0A3L6QRA5_PANMI</name>
<reference evidence="3" key="1">
    <citation type="journal article" date="2019" name="Nat. Commun.">
        <title>The genome of broomcorn millet.</title>
        <authorList>
            <person name="Zou C."/>
            <person name="Miki D."/>
            <person name="Li D."/>
            <person name="Tang Q."/>
            <person name="Xiao L."/>
            <person name="Rajput S."/>
            <person name="Deng P."/>
            <person name="Jia W."/>
            <person name="Huang R."/>
            <person name="Zhang M."/>
            <person name="Sun Y."/>
            <person name="Hu J."/>
            <person name="Fu X."/>
            <person name="Schnable P.S."/>
            <person name="Li F."/>
            <person name="Zhang H."/>
            <person name="Feng B."/>
            <person name="Zhu X."/>
            <person name="Liu R."/>
            <person name="Schnable J.C."/>
            <person name="Zhu J.-K."/>
            <person name="Zhang H."/>
        </authorList>
    </citation>
    <scope>NUCLEOTIDE SEQUENCE [LARGE SCALE GENOMIC DNA]</scope>
</reference>
<dbReference type="Pfam" id="PF03140">
    <property type="entry name" value="DUF247"/>
    <property type="match status" value="1"/>
</dbReference>
<dbReference type="AlphaFoldDB" id="A0A3L6QRA5"/>
<dbReference type="InterPro" id="IPR004158">
    <property type="entry name" value="DUF247_pln"/>
</dbReference>
<sequence>MEKVKRAAGDHLSKRWGDQVSPDQAYRAVLDVAGRARKLYADHQLLFSNRACIDNDIMLLENQLPWLVVQAIIDSLPQDQTERYMKAVERLIALMGGGFNKIREEEEKQKQTPFDFVWDEPRPPHLLGLLRRYKTGKEGIPPKWPHVSKVSASSAVELAEIGIKLTASETALFTDMDVRERGPLCGKLSLAPLSFNDTRSCCLVNMAAFEVATVSSYRDHPDCTAVCSYLALFSMFMLQEEDLRAKRILHGHQTNAEMLAFFKSVVKHLPDTGFRFDYIMARIQEYKQSSHMSTIVTILGTAGAVVAIFRALPSLNQSHRNDIVPGQYLSFLPSA</sequence>
<keyword evidence="3" id="KW-1185">Reference proteome</keyword>
<keyword evidence="1" id="KW-1133">Transmembrane helix</keyword>
<protein>
    <submittedName>
        <fullName evidence="2">Uncharacterized protein</fullName>
    </submittedName>
</protein>
<evidence type="ECO:0000313" key="2">
    <source>
        <dbReference type="EMBL" id="RLM86372.1"/>
    </source>
</evidence>
<feature type="transmembrane region" description="Helical" evidence="1">
    <location>
        <begin position="292"/>
        <end position="312"/>
    </location>
</feature>
<proteinExistence type="predicted"/>
<dbReference type="STRING" id="4540.A0A3L6QRA5"/>
<evidence type="ECO:0000313" key="3">
    <source>
        <dbReference type="Proteomes" id="UP000275267"/>
    </source>
</evidence>
<keyword evidence="1" id="KW-0472">Membrane</keyword>
<dbReference type="PANTHER" id="PTHR31549:SF256">
    <property type="entry name" value="EXPRESSED PROTEIN"/>
    <property type="match status" value="1"/>
</dbReference>
<gene>
    <name evidence="2" type="ORF">C2845_PM04G00340</name>
</gene>
<dbReference type="Proteomes" id="UP000275267">
    <property type="component" value="Unassembled WGS sequence"/>
</dbReference>
<evidence type="ECO:0000256" key="1">
    <source>
        <dbReference type="SAM" id="Phobius"/>
    </source>
</evidence>
<comment type="caution">
    <text evidence="2">The sequence shown here is derived from an EMBL/GenBank/DDBJ whole genome shotgun (WGS) entry which is preliminary data.</text>
</comment>
<dbReference type="EMBL" id="PQIB02000011">
    <property type="protein sequence ID" value="RLM86372.1"/>
    <property type="molecule type" value="Genomic_DNA"/>
</dbReference>